<organism evidence="2 3">
    <name type="scientific">Elysia crispata</name>
    <name type="common">lettuce slug</name>
    <dbReference type="NCBI Taxonomy" id="231223"/>
    <lineage>
        <taxon>Eukaryota</taxon>
        <taxon>Metazoa</taxon>
        <taxon>Spiralia</taxon>
        <taxon>Lophotrochozoa</taxon>
        <taxon>Mollusca</taxon>
        <taxon>Gastropoda</taxon>
        <taxon>Heterobranchia</taxon>
        <taxon>Euthyneura</taxon>
        <taxon>Panpulmonata</taxon>
        <taxon>Sacoglossa</taxon>
        <taxon>Placobranchoidea</taxon>
        <taxon>Plakobranchidae</taxon>
        <taxon>Elysia</taxon>
    </lineage>
</organism>
<evidence type="ECO:0000256" key="1">
    <source>
        <dbReference type="SAM" id="MobiDB-lite"/>
    </source>
</evidence>
<keyword evidence="3" id="KW-1185">Reference proteome</keyword>
<accession>A0AAE0XT34</accession>
<gene>
    <name evidence="2" type="ORF">RRG08_048021</name>
</gene>
<comment type="caution">
    <text evidence="2">The sequence shown here is derived from an EMBL/GenBank/DDBJ whole genome shotgun (WGS) entry which is preliminary data.</text>
</comment>
<proteinExistence type="predicted"/>
<feature type="region of interest" description="Disordered" evidence="1">
    <location>
        <begin position="96"/>
        <end position="116"/>
    </location>
</feature>
<evidence type="ECO:0000313" key="2">
    <source>
        <dbReference type="EMBL" id="KAK3706453.1"/>
    </source>
</evidence>
<dbReference type="AlphaFoldDB" id="A0AAE0XT34"/>
<protein>
    <submittedName>
        <fullName evidence="2">Uncharacterized protein</fullName>
    </submittedName>
</protein>
<feature type="compositionally biased region" description="Basic and acidic residues" evidence="1">
    <location>
        <begin position="106"/>
        <end position="116"/>
    </location>
</feature>
<sequence length="116" mass="13444">MRPVDKTLCVSPRPKVGMCEQSITRTLTLLSRDLKVMWSHTRSSRNTSRSQQQQQQLLFRDLFLQHLLQTLQGAIIFLSRQQALALCPMLCDKGKMNTGAQHNHKEKQTLRVENNR</sequence>
<reference evidence="2" key="1">
    <citation type="journal article" date="2023" name="G3 (Bethesda)">
        <title>A reference genome for the long-term kleptoplast-retaining sea slug Elysia crispata morphotype clarki.</title>
        <authorList>
            <person name="Eastman K.E."/>
            <person name="Pendleton A.L."/>
            <person name="Shaikh M.A."/>
            <person name="Suttiyut T."/>
            <person name="Ogas R."/>
            <person name="Tomko P."/>
            <person name="Gavelis G."/>
            <person name="Widhalm J.R."/>
            <person name="Wisecaver J.H."/>
        </authorList>
    </citation>
    <scope>NUCLEOTIDE SEQUENCE</scope>
    <source>
        <strain evidence="2">ECLA1</strain>
    </source>
</reference>
<dbReference type="Proteomes" id="UP001283361">
    <property type="component" value="Unassembled WGS sequence"/>
</dbReference>
<dbReference type="EMBL" id="JAWDGP010007745">
    <property type="protein sequence ID" value="KAK3706453.1"/>
    <property type="molecule type" value="Genomic_DNA"/>
</dbReference>
<name>A0AAE0XT34_9GAST</name>
<evidence type="ECO:0000313" key="3">
    <source>
        <dbReference type="Proteomes" id="UP001283361"/>
    </source>
</evidence>